<keyword evidence="3" id="KW-1185">Reference proteome</keyword>
<evidence type="ECO:0000313" key="3">
    <source>
        <dbReference type="Proteomes" id="UP000335636"/>
    </source>
</evidence>
<reference evidence="2" key="1">
    <citation type="submission" date="2019-04" db="EMBL/GenBank/DDBJ databases">
        <authorList>
            <person name="Alioto T."/>
            <person name="Alioto T."/>
        </authorList>
    </citation>
    <scope>NUCLEOTIDE SEQUENCE [LARGE SCALE GENOMIC DNA]</scope>
</reference>
<sequence>PFDLRWLQDPRRRLKHDVGRRFSRRSRAGENVWTDAARLPSSQSPADATPGAVRAPLERDLSGAAIPPGTASSSLSGSRRCGGSGRT</sequence>
<protein>
    <submittedName>
        <fullName evidence="2">Uncharacterized protein</fullName>
    </submittedName>
</protein>
<dbReference type="EMBL" id="CABDUW010001653">
    <property type="protein sequence ID" value="VTJ83152.1"/>
    <property type="molecule type" value="Genomic_DNA"/>
</dbReference>
<proteinExistence type="predicted"/>
<dbReference type="AlphaFoldDB" id="A0A5E4CQC7"/>
<evidence type="ECO:0000256" key="1">
    <source>
        <dbReference type="SAM" id="MobiDB-lite"/>
    </source>
</evidence>
<name>A0A5E4CQC7_MARMO</name>
<evidence type="ECO:0000313" key="2">
    <source>
        <dbReference type="EMBL" id="VTJ83152.1"/>
    </source>
</evidence>
<comment type="caution">
    <text evidence="2">The sequence shown here is derived from an EMBL/GenBank/DDBJ whole genome shotgun (WGS) entry which is preliminary data.</text>
</comment>
<feature type="region of interest" description="Disordered" evidence="1">
    <location>
        <begin position="26"/>
        <end position="87"/>
    </location>
</feature>
<accession>A0A5E4CQC7</accession>
<gene>
    <name evidence="2" type="ORF">MONAX_5E025898</name>
</gene>
<feature type="non-terminal residue" evidence="2">
    <location>
        <position position="87"/>
    </location>
</feature>
<organism evidence="2 3">
    <name type="scientific">Marmota monax</name>
    <name type="common">Woodchuck</name>
    <dbReference type="NCBI Taxonomy" id="9995"/>
    <lineage>
        <taxon>Eukaryota</taxon>
        <taxon>Metazoa</taxon>
        <taxon>Chordata</taxon>
        <taxon>Craniata</taxon>
        <taxon>Vertebrata</taxon>
        <taxon>Euteleostomi</taxon>
        <taxon>Mammalia</taxon>
        <taxon>Eutheria</taxon>
        <taxon>Euarchontoglires</taxon>
        <taxon>Glires</taxon>
        <taxon>Rodentia</taxon>
        <taxon>Sciuromorpha</taxon>
        <taxon>Sciuridae</taxon>
        <taxon>Xerinae</taxon>
        <taxon>Marmotini</taxon>
        <taxon>Marmota</taxon>
    </lineage>
</organism>
<feature type="non-terminal residue" evidence="2">
    <location>
        <position position="1"/>
    </location>
</feature>
<dbReference type="Proteomes" id="UP000335636">
    <property type="component" value="Unassembled WGS sequence"/>
</dbReference>